<keyword evidence="2 6" id="KW-0813">Transport</keyword>
<feature type="transmembrane region" description="Helical" evidence="7">
    <location>
        <begin position="55"/>
        <end position="75"/>
    </location>
</feature>
<evidence type="ECO:0000256" key="2">
    <source>
        <dbReference type="ARBA" id="ARBA00022448"/>
    </source>
</evidence>
<keyword evidence="9" id="KW-1185">Reference proteome</keyword>
<dbReference type="Proteomes" id="UP000236161">
    <property type="component" value="Unassembled WGS sequence"/>
</dbReference>
<dbReference type="STRING" id="1088818.A0A2I0AC60"/>
<dbReference type="GO" id="GO:0016020">
    <property type="term" value="C:membrane"/>
    <property type="evidence" value="ECO:0007669"/>
    <property type="project" value="UniProtKB-SubCell"/>
</dbReference>
<dbReference type="InterPro" id="IPR023271">
    <property type="entry name" value="Aquaporin-like"/>
</dbReference>
<evidence type="ECO:0000313" key="8">
    <source>
        <dbReference type="EMBL" id="PKA53133.1"/>
    </source>
</evidence>
<dbReference type="InterPro" id="IPR000425">
    <property type="entry name" value="MIP"/>
</dbReference>
<evidence type="ECO:0000256" key="4">
    <source>
        <dbReference type="ARBA" id="ARBA00022989"/>
    </source>
</evidence>
<dbReference type="SUPFAM" id="SSF81338">
    <property type="entry name" value="Aquaporin-like"/>
    <property type="match status" value="1"/>
</dbReference>
<feature type="transmembrane region" description="Helical" evidence="7">
    <location>
        <begin position="217"/>
        <end position="237"/>
    </location>
</feature>
<evidence type="ECO:0000256" key="5">
    <source>
        <dbReference type="ARBA" id="ARBA00023136"/>
    </source>
</evidence>
<feature type="transmembrane region" description="Helical" evidence="7">
    <location>
        <begin position="144"/>
        <end position="163"/>
    </location>
</feature>
<dbReference type="PANTHER" id="PTHR45724:SF21">
    <property type="entry name" value="MAJOR INTRINSIC PROTEIN"/>
    <property type="match status" value="1"/>
</dbReference>
<dbReference type="PROSITE" id="PS00221">
    <property type="entry name" value="MIP"/>
    <property type="match status" value="1"/>
</dbReference>
<keyword evidence="5 7" id="KW-0472">Membrane</keyword>
<dbReference type="Gene3D" id="1.20.1080.10">
    <property type="entry name" value="Glycerol uptake facilitator protein"/>
    <property type="match status" value="1"/>
</dbReference>
<proteinExistence type="inferred from homology"/>
<keyword evidence="3 6" id="KW-0812">Transmembrane</keyword>
<gene>
    <name evidence="8" type="ORF">AXF42_Ash009863</name>
</gene>
<comment type="similarity">
    <text evidence="6">Belongs to the MIP/aquaporin (TC 1.A.8) family.</text>
</comment>
<dbReference type="AlphaFoldDB" id="A0A2I0AC60"/>
<dbReference type="InterPro" id="IPR022357">
    <property type="entry name" value="MIP_CS"/>
</dbReference>
<evidence type="ECO:0000256" key="3">
    <source>
        <dbReference type="ARBA" id="ARBA00022692"/>
    </source>
</evidence>
<dbReference type="PRINTS" id="PR00783">
    <property type="entry name" value="MINTRINSICP"/>
</dbReference>
<dbReference type="InterPro" id="IPR034294">
    <property type="entry name" value="Aquaporin_transptr"/>
</dbReference>
<feature type="transmembrane region" description="Helical" evidence="7">
    <location>
        <begin position="104"/>
        <end position="124"/>
    </location>
</feature>
<evidence type="ECO:0000313" key="9">
    <source>
        <dbReference type="Proteomes" id="UP000236161"/>
    </source>
</evidence>
<dbReference type="OrthoDB" id="779496at2759"/>
<feature type="transmembrane region" description="Helical" evidence="7">
    <location>
        <begin position="29"/>
        <end position="49"/>
    </location>
</feature>
<dbReference type="GO" id="GO:0015267">
    <property type="term" value="F:channel activity"/>
    <property type="evidence" value="ECO:0007669"/>
    <property type="project" value="InterPro"/>
</dbReference>
<accession>A0A2I0AC60</accession>
<dbReference type="PANTHER" id="PTHR45724">
    <property type="entry name" value="AQUAPORIN NIP2-1"/>
    <property type="match status" value="1"/>
</dbReference>
<evidence type="ECO:0000256" key="6">
    <source>
        <dbReference type="RuleBase" id="RU000477"/>
    </source>
</evidence>
<feature type="transmembrane region" description="Helical" evidence="7">
    <location>
        <begin position="175"/>
        <end position="197"/>
    </location>
</feature>
<name>A0A2I0AC60_9ASPA</name>
<comment type="subcellular location">
    <subcellularLocation>
        <location evidence="1">Membrane</location>
        <topology evidence="1">Multi-pass membrane protein</topology>
    </subcellularLocation>
</comment>
<keyword evidence="4 7" id="KW-1133">Transmembrane helix</keyword>
<evidence type="ECO:0000256" key="1">
    <source>
        <dbReference type="ARBA" id="ARBA00004141"/>
    </source>
</evidence>
<organism evidence="8 9">
    <name type="scientific">Apostasia shenzhenica</name>
    <dbReference type="NCBI Taxonomy" id="1088818"/>
    <lineage>
        <taxon>Eukaryota</taxon>
        <taxon>Viridiplantae</taxon>
        <taxon>Streptophyta</taxon>
        <taxon>Embryophyta</taxon>
        <taxon>Tracheophyta</taxon>
        <taxon>Spermatophyta</taxon>
        <taxon>Magnoliopsida</taxon>
        <taxon>Liliopsida</taxon>
        <taxon>Asparagales</taxon>
        <taxon>Orchidaceae</taxon>
        <taxon>Apostasioideae</taxon>
        <taxon>Apostasia</taxon>
    </lineage>
</organism>
<protein>
    <submittedName>
        <fullName evidence="8">Putative aquaporin NIP-type</fullName>
    </submittedName>
</protein>
<dbReference type="Pfam" id="PF00230">
    <property type="entry name" value="MIP"/>
    <property type="match status" value="1"/>
</dbReference>
<reference evidence="8 9" key="1">
    <citation type="journal article" date="2017" name="Nature">
        <title>The Apostasia genome and the evolution of orchids.</title>
        <authorList>
            <person name="Zhang G.Q."/>
            <person name="Liu K.W."/>
            <person name="Li Z."/>
            <person name="Lohaus R."/>
            <person name="Hsiao Y.Y."/>
            <person name="Niu S.C."/>
            <person name="Wang J.Y."/>
            <person name="Lin Y.C."/>
            <person name="Xu Q."/>
            <person name="Chen L.J."/>
            <person name="Yoshida K."/>
            <person name="Fujiwara S."/>
            <person name="Wang Z.W."/>
            <person name="Zhang Y.Q."/>
            <person name="Mitsuda N."/>
            <person name="Wang M."/>
            <person name="Liu G.H."/>
            <person name="Pecoraro L."/>
            <person name="Huang H.X."/>
            <person name="Xiao X.J."/>
            <person name="Lin M."/>
            <person name="Wu X.Y."/>
            <person name="Wu W.L."/>
            <person name="Chen Y.Y."/>
            <person name="Chang S.B."/>
            <person name="Sakamoto S."/>
            <person name="Ohme-Takagi M."/>
            <person name="Yagi M."/>
            <person name="Zeng S.J."/>
            <person name="Shen C.Y."/>
            <person name="Yeh C.M."/>
            <person name="Luo Y.B."/>
            <person name="Tsai W.C."/>
            <person name="Van de Peer Y."/>
            <person name="Liu Z.J."/>
        </authorList>
    </citation>
    <scope>NUCLEOTIDE SEQUENCE [LARGE SCALE GENOMIC DNA]</scope>
    <source>
        <strain evidence="9">cv. Shenzhen</strain>
        <tissue evidence="8">Stem</tissue>
    </source>
</reference>
<sequence length="289" mass="31338">MTNTQSSTPSNSNEKFTCLSSFFPSSPMVVTVFIGTFSVMFVGMGSLIIKEEGEFSLIGVALTWGAVVAANIYAVGHICGAHINPAVTFSLAVVRQFPWKHVPLYILAELLGSLMASTMLQWLFDGKDLHILLTLPVGPNPASDLKVITIEAVFTFIYVFTSCGSRSDPRAHKNLGGVAVGASVFFAAIVAGNVTGASLNPARSLGPAIVIGNFNKIWIYILSSTIGSLGATMLYFLHLMPKNFDEQNDLKTEISDVYTRYNSTNPFFSTDKQHSKNSIYLEDISIEMV</sequence>
<dbReference type="EMBL" id="KZ451999">
    <property type="protein sequence ID" value="PKA53133.1"/>
    <property type="molecule type" value="Genomic_DNA"/>
</dbReference>
<evidence type="ECO:0000256" key="7">
    <source>
        <dbReference type="SAM" id="Phobius"/>
    </source>
</evidence>